<comment type="caution">
    <text evidence="10">The sequence shown here is derived from an EMBL/GenBank/DDBJ whole genome shotgun (WGS) entry which is preliminary data.</text>
</comment>
<feature type="compositionally biased region" description="Low complexity" evidence="7">
    <location>
        <begin position="1"/>
        <end position="22"/>
    </location>
</feature>
<dbReference type="AlphaFoldDB" id="A0A2T1M273"/>
<dbReference type="RefSeq" id="WP_106455712.1">
    <property type="nucleotide sequence ID" value="NZ_PXOH01000003.1"/>
</dbReference>
<name>A0A2T1M273_9CHRO</name>
<sequence>MSNLNGHQNGNGNGNSNPTKNGSIITKTQEAKVQSLSTFSAAPDQEKSVILRQSPTWSRGVTLTIIGVTVAGILWAALAKIEQVIPAKGELKPQGKVKEIQVPVSGVVREVLIKDGDTVTKDTVLLKLDSTASKAELASFRKIQNQVRQENQFYRALMNDEIQPSELSSKLLELKLPKDVAILAKNRMEIVAENQLYQVQVGEKVAGAVFRPEQVSRLQAANNESKTRSSAARLDIGQIQKQLTQNQVLLEDAKAQLIVDRQVLAEIKDRNDRTIEQSQRSLEIEKNILKDIEPLGAEGAIARYQINKQKQSVNDRQGEIIKQKADGLIEYNKQNQQMQNRMADIAKYQEENKRLQYAISQAQEKYYNTNAQTEKDVRDRMAENQKRISEVDSQLSKIVFENDKKLAELDSQISQAEQTLKYQELRAPVDGTVFDLQAAPGFVPKTGQAEALLKIVPKDHLIAEVDITNADIGFVRIGQKADIRIDSFPYSEYGDIKGEVIWVGTDALPPDEIHRDYRFPARIRLDQQSLRLKDANSGPLQSGMSVSANIKINENRTVLSLFTELFSKKVDTLKEIR</sequence>
<keyword evidence="5 8" id="KW-0472">Membrane</keyword>
<proteinExistence type="inferred from homology"/>
<keyword evidence="4 8" id="KW-1133">Transmembrane helix</keyword>
<evidence type="ECO:0000256" key="4">
    <source>
        <dbReference type="ARBA" id="ARBA00022989"/>
    </source>
</evidence>
<dbReference type="PANTHER" id="PTHR30386:SF26">
    <property type="entry name" value="TRANSPORT PROTEIN COMB"/>
    <property type="match status" value="1"/>
</dbReference>
<dbReference type="Gene3D" id="2.40.30.170">
    <property type="match status" value="1"/>
</dbReference>
<dbReference type="EMBL" id="PXOH01000003">
    <property type="protein sequence ID" value="PSF38790.1"/>
    <property type="molecule type" value="Genomic_DNA"/>
</dbReference>
<evidence type="ECO:0000256" key="6">
    <source>
        <dbReference type="SAM" id="Coils"/>
    </source>
</evidence>
<comment type="subcellular location">
    <subcellularLocation>
        <location evidence="1">Membrane</location>
        <topology evidence="1">Single-pass membrane protein</topology>
    </subcellularLocation>
</comment>
<dbReference type="InterPro" id="IPR050739">
    <property type="entry name" value="MFP"/>
</dbReference>
<evidence type="ECO:0000259" key="9">
    <source>
        <dbReference type="Pfam" id="PF26002"/>
    </source>
</evidence>
<reference evidence="10 11" key="2">
    <citation type="submission" date="2018-03" db="EMBL/GenBank/DDBJ databases">
        <authorList>
            <person name="Keele B.F."/>
        </authorList>
    </citation>
    <scope>NUCLEOTIDE SEQUENCE [LARGE SCALE GENOMIC DNA]</scope>
    <source>
        <strain evidence="10 11">CCALA 016</strain>
    </source>
</reference>
<keyword evidence="3 8" id="KW-0812">Transmembrane</keyword>
<protein>
    <submittedName>
        <fullName evidence="10">Hemolysin secretion protein D</fullName>
    </submittedName>
</protein>
<evidence type="ECO:0000256" key="5">
    <source>
        <dbReference type="ARBA" id="ARBA00023136"/>
    </source>
</evidence>
<keyword evidence="6" id="KW-0175">Coiled coil</keyword>
<keyword evidence="11" id="KW-1185">Reference proteome</keyword>
<feature type="region of interest" description="Disordered" evidence="7">
    <location>
        <begin position="1"/>
        <end position="23"/>
    </location>
</feature>
<comment type="similarity">
    <text evidence="2">Belongs to the membrane fusion protein (MFP) (TC 8.A.1) family.</text>
</comment>
<dbReference type="PRINTS" id="PR01490">
    <property type="entry name" value="RTXTOXIND"/>
</dbReference>
<organism evidence="10 11">
    <name type="scientific">Aphanothece hegewaldii CCALA 016</name>
    <dbReference type="NCBI Taxonomy" id="2107694"/>
    <lineage>
        <taxon>Bacteria</taxon>
        <taxon>Bacillati</taxon>
        <taxon>Cyanobacteriota</taxon>
        <taxon>Cyanophyceae</taxon>
        <taxon>Oscillatoriophycideae</taxon>
        <taxon>Chroococcales</taxon>
        <taxon>Aphanothecaceae</taxon>
        <taxon>Aphanothece</taxon>
    </lineage>
</organism>
<dbReference type="Pfam" id="PF26002">
    <property type="entry name" value="Beta-barrel_AprE"/>
    <property type="match status" value="1"/>
</dbReference>
<evidence type="ECO:0000256" key="8">
    <source>
        <dbReference type="SAM" id="Phobius"/>
    </source>
</evidence>
<dbReference type="OrthoDB" id="553569at2"/>
<accession>A0A2T1M273</accession>
<feature type="coiled-coil region" evidence="6">
    <location>
        <begin position="331"/>
        <end position="365"/>
    </location>
</feature>
<reference evidence="10 11" key="1">
    <citation type="submission" date="2018-03" db="EMBL/GenBank/DDBJ databases">
        <title>The ancient ancestry and fast evolution of plastids.</title>
        <authorList>
            <person name="Moore K.R."/>
            <person name="Magnabosco C."/>
            <person name="Momper L."/>
            <person name="Gold D.A."/>
            <person name="Bosak T."/>
            <person name="Fournier G.P."/>
        </authorList>
    </citation>
    <scope>NUCLEOTIDE SEQUENCE [LARGE SCALE GENOMIC DNA]</scope>
    <source>
        <strain evidence="10 11">CCALA 016</strain>
    </source>
</reference>
<feature type="domain" description="AprE-like beta-barrel" evidence="9">
    <location>
        <begin position="461"/>
        <end position="552"/>
    </location>
</feature>
<evidence type="ECO:0000256" key="7">
    <source>
        <dbReference type="SAM" id="MobiDB-lite"/>
    </source>
</evidence>
<evidence type="ECO:0000256" key="3">
    <source>
        <dbReference type="ARBA" id="ARBA00022692"/>
    </source>
</evidence>
<dbReference type="GO" id="GO:0016020">
    <property type="term" value="C:membrane"/>
    <property type="evidence" value="ECO:0007669"/>
    <property type="project" value="UniProtKB-SubCell"/>
</dbReference>
<dbReference type="Gene3D" id="2.40.50.100">
    <property type="match status" value="1"/>
</dbReference>
<evidence type="ECO:0000256" key="1">
    <source>
        <dbReference type="ARBA" id="ARBA00004167"/>
    </source>
</evidence>
<evidence type="ECO:0000313" key="11">
    <source>
        <dbReference type="Proteomes" id="UP000239001"/>
    </source>
</evidence>
<dbReference type="PANTHER" id="PTHR30386">
    <property type="entry name" value="MEMBRANE FUSION SUBUNIT OF EMRAB-TOLC MULTIDRUG EFFLUX PUMP"/>
    <property type="match status" value="1"/>
</dbReference>
<gene>
    <name evidence="10" type="ORF">C7H19_04630</name>
</gene>
<dbReference type="InterPro" id="IPR058982">
    <property type="entry name" value="Beta-barrel_AprE"/>
</dbReference>
<dbReference type="SUPFAM" id="SSF111369">
    <property type="entry name" value="HlyD-like secretion proteins"/>
    <property type="match status" value="1"/>
</dbReference>
<feature type="transmembrane region" description="Helical" evidence="8">
    <location>
        <begin position="60"/>
        <end position="78"/>
    </location>
</feature>
<evidence type="ECO:0000256" key="2">
    <source>
        <dbReference type="ARBA" id="ARBA00009477"/>
    </source>
</evidence>
<dbReference type="Proteomes" id="UP000239001">
    <property type="component" value="Unassembled WGS sequence"/>
</dbReference>
<evidence type="ECO:0000313" key="10">
    <source>
        <dbReference type="EMBL" id="PSF38790.1"/>
    </source>
</evidence>